<evidence type="ECO:0008006" key="5">
    <source>
        <dbReference type="Google" id="ProtNLM"/>
    </source>
</evidence>
<dbReference type="EMBL" id="MBTF01000014">
    <property type="protein sequence ID" value="OOQ59238.1"/>
    <property type="molecule type" value="Genomic_DNA"/>
</dbReference>
<name>A0A1S9PF60_9SPHI</name>
<gene>
    <name evidence="3" type="ORF">BC343_28365</name>
</gene>
<reference evidence="3 4" key="1">
    <citation type="submission" date="2016-07" db="EMBL/GenBank/DDBJ databases">
        <title>Genomic analysis of zinc-resistant bacterium Mucilaginibacter pedocola TBZ30.</title>
        <authorList>
            <person name="Huang J."/>
            <person name="Tang J."/>
        </authorList>
    </citation>
    <scope>NUCLEOTIDE SEQUENCE [LARGE SCALE GENOMIC DNA]</scope>
    <source>
        <strain evidence="3 4">TBZ30</strain>
    </source>
</reference>
<protein>
    <recommendedName>
        <fullName evidence="5">Lipoprotein</fullName>
    </recommendedName>
</protein>
<feature type="signal peptide" evidence="2">
    <location>
        <begin position="1"/>
        <end position="23"/>
    </location>
</feature>
<sequence>MKKEIVKMLALLLFGAAAISSCAIDNTRHGRYRNDRYHDRGHDRDHHDGHYDNHGGYYHN</sequence>
<evidence type="ECO:0000313" key="4">
    <source>
        <dbReference type="Proteomes" id="UP000189739"/>
    </source>
</evidence>
<comment type="caution">
    <text evidence="3">The sequence shown here is derived from an EMBL/GenBank/DDBJ whole genome shotgun (WGS) entry which is preliminary data.</text>
</comment>
<feature type="region of interest" description="Disordered" evidence="1">
    <location>
        <begin position="30"/>
        <end position="60"/>
    </location>
</feature>
<dbReference type="AlphaFoldDB" id="A0A1S9PF60"/>
<dbReference type="PROSITE" id="PS51257">
    <property type="entry name" value="PROKAR_LIPOPROTEIN"/>
    <property type="match status" value="1"/>
</dbReference>
<keyword evidence="4" id="KW-1185">Reference proteome</keyword>
<feature type="compositionally biased region" description="Basic and acidic residues" evidence="1">
    <location>
        <begin position="30"/>
        <end position="53"/>
    </location>
</feature>
<proteinExistence type="predicted"/>
<evidence type="ECO:0000256" key="1">
    <source>
        <dbReference type="SAM" id="MobiDB-lite"/>
    </source>
</evidence>
<evidence type="ECO:0000256" key="2">
    <source>
        <dbReference type="SAM" id="SignalP"/>
    </source>
</evidence>
<evidence type="ECO:0000313" key="3">
    <source>
        <dbReference type="EMBL" id="OOQ59238.1"/>
    </source>
</evidence>
<dbReference type="Proteomes" id="UP000189739">
    <property type="component" value="Unassembled WGS sequence"/>
</dbReference>
<accession>A0A1S9PF60</accession>
<keyword evidence="2" id="KW-0732">Signal</keyword>
<organism evidence="3 4">
    <name type="scientific">Mucilaginibacter pedocola</name>
    <dbReference type="NCBI Taxonomy" id="1792845"/>
    <lineage>
        <taxon>Bacteria</taxon>
        <taxon>Pseudomonadati</taxon>
        <taxon>Bacteroidota</taxon>
        <taxon>Sphingobacteriia</taxon>
        <taxon>Sphingobacteriales</taxon>
        <taxon>Sphingobacteriaceae</taxon>
        <taxon>Mucilaginibacter</taxon>
    </lineage>
</organism>
<dbReference type="RefSeq" id="WP_078348736.1">
    <property type="nucleotide sequence ID" value="NZ_MBTF01000014.1"/>
</dbReference>
<feature type="chain" id="PRO_5012865634" description="Lipoprotein" evidence="2">
    <location>
        <begin position="24"/>
        <end position="60"/>
    </location>
</feature>